<organism evidence="2 3">
    <name type="scientific">Microterricola gilva</name>
    <dbReference type="NCBI Taxonomy" id="393267"/>
    <lineage>
        <taxon>Bacteria</taxon>
        <taxon>Bacillati</taxon>
        <taxon>Actinomycetota</taxon>
        <taxon>Actinomycetes</taxon>
        <taxon>Micrococcales</taxon>
        <taxon>Microbacteriaceae</taxon>
        <taxon>Microterricola</taxon>
    </lineage>
</organism>
<dbReference type="AlphaFoldDB" id="A0A4Q8AHF3"/>
<dbReference type="CDD" id="cd01297">
    <property type="entry name" value="D-aminoacylase"/>
    <property type="match status" value="1"/>
</dbReference>
<dbReference type="InterPro" id="IPR011059">
    <property type="entry name" value="Metal-dep_hydrolase_composite"/>
</dbReference>
<accession>A0A4Q8AHF3</accession>
<keyword evidence="3" id="KW-1185">Reference proteome</keyword>
<dbReference type="InterPro" id="IPR050378">
    <property type="entry name" value="Metallo-dep_Hydrolases_sf"/>
</dbReference>
<proteinExistence type="predicted"/>
<protein>
    <submittedName>
        <fullName evidence="2">N-acyl-D-amino-acid deacylase</fullName>
    </submittedName>
</protein>
<reference evidence="2 3" key="1">
    <citation type="submission" date="2019-02" db="EMBL/GenBank/DDBJ databases">
        <title>Sequencing the genomes of 1000 actinobacteria strains.</title>
        <authorList>
            <person name="Klenk H.-P."/>
        </authorList>
    </citation>
    <scope>NUCLEOTIDE SEQUENCE [LARGE SCALE GENOMIC DNA]</scope>
    <source>
        <strain evidence="2 3">DSM 18319</strain>
    </source>
</reference>
<sequence length="561" mass="59070">MVDWILRGGDVIDGRGGTRYPADVHISAGRISAIVPSAEPADAAHRGEPVEARILDVTGLVVAPGFIDMHAHSDLAVLSDPEHLAKVRQGITLEVVGQDGLGYAPVTDATMAAVLDQIAGWNGKPALDYAWRSIAEYLERVDAGTPTNVAVLVPHGATRMNVMGMDAASASSEQLEQIREYVAQGMRDGAVGMSTGLSYAPGMYASDAELEHALAAVREHGGYYCPHHRNYGSAVIESYGDCLTLASRAGVPLHLAHCHVNFPVNAGRAPELLAAIDEAIAAGDDVTLDAYPYLASATYLASMLPGWAQSEGADATLTLLAQPESRARILHEIEVTGSDGQHGVPVDWRTISISAVSEQENEWAIGHTIAKLAAQRGVAPGELFAELLIADRLGPGCLMAVGNEENMLAVMRHSAHTVGTDGILVGAKPHPRGWGSFPLWLGHFARERGILSLEAAVQHATSRPAARLGLDDRGVVAVGAWADLLVFDPQTVGSPASYDEPTLAPTGIPHVFVNGVPTLLHGERTRALPGRAVRGAGYVAAAEATSMSSETPTPKPEEPTR</sequence>
<dbReference type="PANTHER" id="PTHR11647">
    <property type="entry name" value="HYDRANTOINASE/DIHYDROPYRIMIDINASE FAMILY MEMBER"/>
    <property type="match status" value="1"/>
</dbReference>
<dbReference type="SUPFAM" id="SSF51338">
    <property type="entry name" value="Composite domain of metallo-dependent hydrolases"/>
    <property type="match status" value="1"/>
</dbReference>
<comment type="caution">
    <text evidence="2">The sequence shown here is derived from an EMBL/GenBank/DDBJ whole genome shotgun (WGS) entry which is preliminary data.</text>
</comment>
<name>A0A4Q8AHF3_9MICO</name>
<dbReference type="Proteomes" id="UP000291483">
    <property type="component" value="Unassembled WGS sequence"/>
</dbReference>
<dbReference type="GO" id="GO:0005829">
    <property type="term" value="C:cytosol"/>
    <property type="evidence" value="ECO:0007669"/>
    <property type="project" value="TreeGrafter"/>
</dbReference>
<gene>
    <name evidence="2" type="ORF">EV379_0126</name>
</gene>
<dbReference type="Pfam" id="PF07969">
    <property type="entry name" value="Amidohydro_3"/>
    <property type="match status" value="1"/>
</dbReference>
<dbReference type="EMBL" id="SHLC01000001">
    <property type="protein sequence ID" value="RZU63837.1"/>
    <property type="molecule type" value="Genomic_DNA"/>
</dbReference>
<evidence type="ECO:0000313" key="3">
    <source>
        <dbReference type="Proteomes" id="UP000291483"/>
    </source>
</evidence>
<evidence type="ECO:0000259" key="1">
    <source>
        <dbReference type="Pfam" id="PF07969"/>
    </source>
</evidence>
<dbReference type="InterPro" id="IPR032466">
    <property type="entry name" value="Metal_Hydrolase"/>
</dbReference>
<dbReference type="PANTHER" id="PTHR11647:SF1">
    <property type="entry name" value="COLLAPSIN RESPONSE MEDIATOR PROTEIN"/>
    <property type="match status" value="1"/>
</dbReference>
<dbReference type="GO" id="GO:0016812">
    <property type="term" value="F:hydrolase activity, acting on carbon-nitrogen (but not peptide) bonds, in cyclic amides"/>
    <property type="evidence" value="ECO:0007669"/>
    <property type="project" value="TreeGrafter"/>
</dbReference>
<feature type="domain" description="Amidohydrolase 3" evidence="1">
    <location>
        <begin position="54"/>
        <end position="517"/>
    </location>
</feature>
<dbReference type="SUPFAM" id="SSF51556">
    <property type="entry name" value="Metallo-dependent hydrolases"/>
    <property type="match status" value="1"/>
</dbReference>
<dbReference type="InterPro" id="IPR013108">
    <property type="entry name" value="Amidohydro_3"/>
</dbReference>
<dbReference type="RefSeq" id="WP_242616171.1">
    <property type="nucleotide sequence ID" value="NZ_SHLC01000001.1"/>
</dbReference>
<dbReference type="Gene3D" id="3.20.20.140">
    <property type="entry name" value="Metal-dependent hydrolases"/>
    <property type="match status" value="2"/>
</dbReference>
<evidence type="ECO:0000313" key="2">
    <source>
        <dbReference type="EMBL" id="RZU63837.1"/>
    </source>
</evidence>